<evidence type="ECO:0000256" key="6">
    <source>
        <dbReference type="RuleBase" id="RU000394"/>
    </source>
</evidence>
<dbReference type="InterPro" id="IPR001752">
    <property type="entry name" value="Kinesin_motor_dom"/>
</dbReference>
<keyword evidence="4" id="KW-0963">Cytoplasm</keyword>
<dbReference type="OrthoDB" id="3176171at2759"/>
<dbReference type="InterPro" id="IPR036961">
    <property type="entry name" value="Kinesin_motor_dom_sf"/>
</dbReference>
<dbReference type="OMA" id="MDNGVVH"/>
<dbReference type="SUPFAM" id="SSF52540">
    <property type="entry name" value="P-loop containing nucleoside triphosphate hydrolases"/>
    <property type="match status" value="1"/>
</dbReference>
<dbReference type="Gene3D" id="3.40.850.10">
    <property type="entry name" value="Kinesin motor domain"/>
    <property type="match status" value="1"/>
</dbReference>
<accession>A0A3P7E2L5</accession>
<evidence type="ECO:0000313" key="10">
    <source>
        <dbReference type="Proteomes" id="UP000270924"/>
    </source>
</evidence>
<evidence type="ECO:0000256" key="2">
    <source>
        <dbReference type="ARBA" id="ARBA00022741"/>
    </source>
</evidence>
<comment type="similarity">
    <text evidence="5 6">Belongs to the TRAFAC class myosin-kinesin ATPase superfamily. Kinesin family.</text>
</comment>
<dbReference type="Proteomes" id="UP000270924">
    <property type="component" value="Unassembled WGS sequence"/>
</dbReference>
<evidence type="ECO:0000256" key="1">
    <source>
        <dbReference type="ARBA" id="ARBA00004245"/>
    </source>
</evidence>
<evidence type="ECO:0000256" key="5">
    <source>
        <dbReference type="PROSITE-ProRule" id="PRU00283"/>
    </source>
</evidence>
<feature type="coiled-coil region" evidence="7">
    <location>
        <begin position="177"/>
        <end position="207"/>
    </location>
</feature>
<dbReference type="GO" id="GO:0007018">
    <property type="term" value="P:microtubule-based movement"/>
    <property type="evidence" value="ECO:0007669"/>
    <property type="project" value="InterPro"/>
</dbReference>
<comment type="subcellular location">
    <subcellularLocation>
        <location evidence="1">Cytoplasm</location>
        <location evidence="1">Cytoskeleton</location>
    </subcellularLocation>
</comment>
<keyword evidence="6" id="KW-0493">Microtubule</keyword>
<dbReference type="EMBL" id="UYWW01001728">
    <property type="protein sequence ID" value="VDM10917.1"/>
    <property type="molecule type" value="Genomic_DNA"/>
</dbReference>
<keyword evidence="3 5" id="KW-0067">ATP-binding</keyword>
<keyword evidence="4" id="KW-0206">Cytoskeleton</keyword>
<dbReference type="GO" id="GO:0003777">
    <property type="term" value="F:microtubule motor activity"/>
    <property type="evidence" value="ECO:0007669"/>
    <property type="project" value="InterPro"/>
</dbReference>
<dbReference type="GO" id="GO:0005874">
    <property type="term" value="C:microtubule"/>
    <property type="evidence" value="ECO:0007669"/>
    <property type="project" value="UniProtKB-KW"/>
</dbReference>
<dbReference type="AlphaFoldDB" id="A0A3P7E2L5"/>
<keyword evidence="7" id="KW-0175">Coiled coil</keyword>
<organism evidence="9 10">
    <name type="scientific">Wuchereria bancrofti</name>
    <dbReference type="NCBI Taxonomy" id="6293"/>
    <lineage>
        <taxon>Eukaryota</taxon>
        <taxon>Metazoa</taxon>
        <taxon>Ecdysozoa</taxon>
        <taxon>Nematoda</taxon>
        <taxon>Chromadorea</taxon>
        <taxon>Rhabditida</taxon>
        <taxon>Spirurina</taxon>
        <taxon>Spiruromorpha</taxon>
        <taxon>Filarioidea</taxon>
        <taxon>Onchocercidae</taxon>
        <taxon>Wuchereria</taxon>
    </lineage>
</organism>
<dbReference type="PRINTS" id="PR00380">
    <property type="entry name" value="KINESINHEAVY"/>
</dbReference>
<protein>
    <recommendedName>
        <fullName evidence="6">Kinesin-like protein</fullName>
    </recommendedName>
</protein>
<evidence type="ECO:0000259" key="8">
    <source>
        <dbReference type="PROSITE" id="PS50067"/>
    </source>
</evidence>
<dbReference type="PANTHER" id="PTHR47972:SF28">
    <property type="entry name" value="KINESIN-LIKE PROTEIN KLP-3"/>
    <property type="match status" value="1"/>
</dbReference>
<dbReference type="InParanoid" id="A0A3P7E2L5"/>
<sequence length="630" mass="72624">MDYYQIGSLFRKCKCHHEIESTMICVKENMMKAHLEVKNQLIYSLENIIDEQEGRIRTMDDYINGRIKSFSAHNKILKGISLLSLEFGTLSEENLALKEALVNAQRSIRLLQLKIEDQIPEKIDKICQTDERKQQQSLNFHLHSYQLNTAKDQKEMEAQILCERNNNQRLFYDQQMIVTLQKSVKQLMEAKTELRKLASDIQITIREELRVMRKETEMRIGCIINSLMKRYQKEIDARKRLHNKLVEMNGNIRVFCRIRPALENNYPKLSLLIDPFDNGLITVDNTNGDRRKFNCDRAFDEKHTQSDIFEEICPVITSCMDGYNVCIFAYGHTGSGKTYTMEGLPNDPGIYQRSLIHLFRIANERLNDIDYTISISMLEIYNEKIRDLLSNSKNNLPIRIGNNGMLDIPGLLVLNVNTLQEVQEVLKKGQMNRASATTDLNDRSSRSHAIVCVRVRSVNRTTNDISESRLNLVDLAGSERVSQSGATGQQLKEAQCINRSLSELGNVVSALRQRQQHIPFRNCQLTRLLENCLNGDSKTLVVVQLAPDTTAIQETLSSLNFADKLSKVQRRNQSSKISQIGYGLLSTPSKHERYWNSKNFHQLTYLFLINFYLSRLDPGFLRSMSVRVKK</sequence>
<dbReference type="InterPro" id="IPR027417">
    <property type="entry name" value="P-loop_NTPase"/>
</dbReference>
<evidence type="ECO:0000256" key="7">
    <source>
        <dbReference type="SAM" id="Coils"/>
    </source>
</evidence>
<dbReference type="InterPro" id="IPR019821">
    <property type="entry name" value="Kinesin_motor_CS"/>
</dbReference>
<dbReference type="SMART" id="SM00129">
    <property type="entry name" value="KISc"/>
    <property type="match status" value="1"/>
</dbReference>
<dbReference type="InterPro" id="IPR027640">
    <property type="entry name" value="Kinesin-like_fam"/>
</dbReference>
<gene>
    <name evidence="9" type="ORF">WBA_LOCUS4303</name>
</gene>
<dbReference type="PROSITE" id="PS00411">
    <property type="entry name" value="KINESIN_MOTOR_1"/>
    <property type="match status" value="1"/>
</dbReference>
<evidence type="ECO:0000313" key="9">
    <source>
        <dbReference type="EMBL" id="VDM10917.1"/>
    </source>
</evidence>
<proteinExistence type="inferred from homology"/>
<dbReference type="FunCoup" id="A0A3P7E2L5">
    <property type="interactions" value="628"/>
</dbReference>
<dbReference type="Pfam" id="PF00225">
    <property type="entry name" value="Kinesin"/>
    <property type="match status" value="1"/>
</dbReference>
<keyword evidence="10" id="KW-1185">Reference proteome</keyword>
<dbReference type="PROSITE" id="PS50067">
    <property type="entry name" value="KINESIN_MOTOR_2"/>
    <property type="match status" value="1"/>
</dbReference>
<keyword evidence="2 5" id="KW-0547">Nucleotide-binding</keyword>
<name>A0A3P7E2L5_WUCBA</name>
<dbReference type="GO" id="GO:0008017">
    <property type="term" value="F:microtubule binding"/>
    <property type="evidence" value="ECO:0007669"/>
    <property type="project" value="InterPro"/>
</dbReference>
<feature type="domain" description="Kinesin motor" evidence="8">
    <location>
        <begin position="251"/>
        <end position="568"/>
    </location>
</feature>
<feature type="binding site" evidence="5">
    <location>
        <begin position="331"/>
        <end position="338"/>
    </location>
    <ligand>
        <name>ATP</name>
        <dbReference type="ChEBI" id="CHEBI:30616"/>
    </ligand>
</feature>
<evidence type="ECO:0000256" key="4">
    <source>
        <dbReference type="ARBA" id="ARBA00023212"/>
    </source>
</evidence>
<evidence type="ECO:0000256" key="3">
    <source>
        <dbReference type="ARBA" id="ARBA00022840"/>
    </source>
</evidence>
<keyword evidence="5 6" id="KW-0505">Motor protein</keyword>
<reference evidence="9 10" key="1">
    <citation type="submission" date="2018-11" db="EMBL/GenBank/DDBJ databases">
        <authorList>
            <consortium name="Pathogen Informatics"/>
        </authorList>
    </citation>
    <scope>NUCLEOTIDE SEQUENCE [LARGE SCALE GENOMIC DNA]</scope>
</reference>
<dbReference type="PANTHER" id="PTHR47972">
    <property type="entry name" value="KINESIN-LIKE PROTEIN KLP-3"/>
    <property type="match status" value="1"/>
</dbReference>
<dbReference type="GO" id="GO:0005524">
    <property type="term" value="F:ATP binding"/>
    <property type="evidence" value="ECO:0007669"/>
    <property type="project" value="UniProtKB-UniRule"/>
</dbReference>